<keyword evidence="2" id="KW-1185">Reference proteome</keyword>
<accession>A0AAN9STW8</accession>
<reference evidence="1 2" key="1">
    <citation type="submission" date="2024-01" db="EMBL/GenBank/DDBJ databases">
        <title>The genomes of 5 underutilized Papilionoideae crops provide insights into root nodulation and disease resistanc.</title>
        <authorList>
            <person name="Jiang F."/>
        </authorList>
    </citation>
    <scope>NUCLEOTIDE SEQUENCE [LARGE SCALE GENOMIC DNA]</scope>
    <source>
        <strain evidence="1">DUOXIRENSHENG_FW03</strain>
        <tissue evidence="1">Leaves</tissue>
    </source>
</reference>
<sequence length="132" mass="15078">MCHRSYTISSNSVGLYPLSATRIQFQVLLTTRLRLVELVCHHYCVPSLAMPTQSCYWLELLPMDRMENRAKSHQSVFLPIRARMGLVKSMTGPISHLFGEINDWSNKPSVNVVMIVYAPRVMNLVMDGFMDS</sequence>
<evidence type="ECO:0000313" key="2">
    <source>
        <dbReference type="Proteomes" id="UP001386955"/>
    </source>
</evidence>
<gene>
    <name evidence="1" type="ORF">VNO78_05594</name>
</gene>
<proteinExistence type="predicted"/>
<protein>
    <submittedName>
        <fullName evidence="1">Uncharacterized protein</fullName>
    </submittedName>
</protein>
<dbReference type="EMBL" id="JAYMYS010000002">
    <property type="protein sequence ID" value="KAK7404639.1"/>
    <property type="molecule type" value="Genomic_DNA"/>
</dbReference>
<name>A0AAN9STW8_PSOTE</name>
<dbReference type="Proteomes" id="UP001386955">
    <property type="component" value="Unassembled WGS sequence"/>
</dbReference>
<organism evidence="1 2">
    <name type="scientific">Psophocarpus tetragonolobus</name>
    <name type="common">Winged bean</name>
    <name type="synonym">Dolichos tetragonolobus</name>
    <dbReference type="NCBI Taxonomy" id="3891"/>
    <lineage>
        <taxon>Eukaryota</taxon>
        <taxon>Viridiplantae</taxon>
        <taxon>Streptophyta</taxon>
        <taxon>Embryophyta</taxon>
        <taxon>Tracheophyta</taxon>
        <taxon>Spermatophyta</taxon>
        <taxon>Magnoliopsida</taxon>
        <taxon>eudicotyledons</taxon>
        <taxon>Gunneridae</taxon>
        <taxon>Pentapetalae</taxon>
        <taxon>rosids</taxon>
        <taxon>fabids</taxon>
        <taxon>Fabales</taxon>
        <taxon>Fabaceae</taxon>
        <taxon>Papilionoideae</taxon>
        <taxon>50 kb inversion clade</taxon>
        <taxon>NPAAA clade</taxon>
        <taxon>indigoferoid/millettioid clade</taxon>
        <taxon>Phaseoleae</taxon>
        <taxon>Psophocarpus</taxon>
    </lineage>
</organism>
<evidence type="ECO:0000313" key="1">
    <source>
        <dbReference type="EMBL" id="KAK7404639.1"/>
    </source>
</evidence>
<comment type="caution">
    <text evidence="1">The sequence shown here is derived from an EMBL/GenBank/DDBJ whole genome shotgun (WGS) entry which is preliminary data.</text>
</comment>
<dbReference type="AlphaFoldDB" id="A0AAN9STW8"/>